<name>A0A561PZC7_9HYPH</name>
<organism evidence="1 2">
    <name type="scientific">Neorhizobium alkalisoli</name>
    <dbReference type="NCBI Taxonomy" id="528178"/>
    <lineage>
        <taxon>Bacteria</taxon>
        <taxon>Pseudomonadati</taxon>
        <taxon>Pseudomonadota</taxon>
        <taxon>Alphaproteobacteria</taxon>
        <taxon>Hyphomicrobiales</taxon>
        <taxon>Rhizobiaceae</taxon>
        <taxon>Rhizobium/Agrobacterium group</taxon>
        <taxon>Neorhizobium</taxon>
    </lineage>
</organism>
<dbReference type="Proteomes" id="UP000320653">
    <property type="component" value="Unassembled WGS sequence"/>
</dbReference>
<evidence type="ECO:0000313" key="1">
    <source>
        <dbReference type="EMBL" id="TWF43473.1"/>
    </source>
</evidence>
<gene>
    <name evidence="1" type="ORF">FHW37_11947</name>
</gene>
<reference evidence="1 2" key="1">
    <citation type="submission" date="2019-06" db="EMBL/GenBank/DDBJ databases">
        <title>Sorghum-associated microbial communities from plants grown in Nebraska, USA.</title>
        <authorList>
            <person name="Schachtman D."/>
        </authorList>
    </citation>
    <scope>NUCLEOTIDE SEQUENCE [LARGE SCALE GENOMIC DNA]</scope>
    <source>
        <strain evidence="1 2">1225</strain>
    </source>
</reference>
<evidence type="ECO:0000313" key="2">
    <source>
        <dbReference type="Proteomes" id="UP000320653"/>
    </source>
</evidence>
<proteinExistence type="predicted"/>
<keyword evidence="2" id="KW-1185">Reference proteome</keyword>
<sequence length="111" mass="12455">MPQGPWRITRDPLCMRDGKFDHASQRVTLDRFGQYAGRTLDAINDHLRIGRQEKSGTSARGQKATDFWPGRSIKQIDVHKTDIYGDLDAFGFLTACCNADHVMCERGSGVL</sequence>
<dbReference type="AlphaFoldDB" id="A0A561PZC7"/>
<comment type="caution">
    <text evidence="1">The sequence shown here is derived from an EMBL/GenBank/DDBJ whole genome shotgun (WGS) entry which is preliminary data.</text>
</comment>
<accession>A0A561PZC7</accession>
<protein>
    <submittedName>
        <fullName evidence="1">Uncharacterized protein</fullName>
    </submittedName>
</protein>
<dbReference type="EMBL" id="VIWP01000019">
    <property type="protein sequence ID" value="TWF43473.1"/>
    <property type="molecule type" value="Genomic_DNA"/>
</dbReference>